<comment type="caution">
    <text evidence="4">The sequence shown here is derived from an EMBL/GenBank/DDBJ whole genome shotgun (WGS) entry which is preliminary data.</text>
</comment>
<dbReference type="PANTHER" id="PTHR40137">
    <property type="entry name" value="PROTEIN GVPK 1"/>
    <property type="match status" value="1"/>
</dbReference>
<reference evidence="4 5" key="1">
    <citation type="submission" date="2020-07" db="EMBL/GenBank/DDBJ databases">
        <title>Endozoicomonas sp. nov., isolated from sediment.</title>
        <authorList>
            <person name="Gu T."/>
        </authorList>
    </citation>
    <scope>NUCLEOTIDE SEQUENCE [LARGE SCALE GENOMIC DNA]</scope>
    <source>
        <strain evidence="4 5">SM1973</strain>
    </source>
</reference>
<comment type="similarity">
    <text evidence="3">Belongs to the gas vesicle GvpK family.</text>
</comment>
<dbReference type="Pfam" id="PF05121">
    <property type="entry name" value="GvpK"/>
    <property type="match status" value="1"/>
</dbReference>
<gene>
    <name evidence="4" type="ORF">H0A36_05725</name>
</gene>
<keyword evidence="1" id="KW-0304">Gas vesicle</keyword>
<dbReference type="GO" id="GO:0031411">
    <property type="term" value="C:gas vesicle"/>
    <property type="evidence" value="ECO:0007669"/>
    <property type="project" value="UniProtKB-SubCell"/>
</dbReference>
<evidence type="ECO:0000313" key="5">
    <source>
        <dbReference type="Proteomes" id="UP000569732"/>
    </source>
</evidence>
<evidence type="ECO:0000313" key="4">
    <source>
        <dbReference type="EMBL" id="NYZ65502.1"/>
    </source>
</evidence>
<dbReference type="AlphaFoldDB" id="A0A853I213"/>
<dbReference type="PANTHER" id="PTHR40137:SF2">
    <property type="entry name" value="PROTEIN GVPK 1"/>
    <property type="match status" value="1"/>
</dbReference>
<sequence>MSQQTKVSSDYLVDFADIVTTDLSDQKDLLSQPQSTVTQRVNVDTDQVKNGLGQLVLTLVKLLHELLERQAIRRMDAGSLTDEEVEQLGIALMQQAAEIDRLCEAFGLVEEDLNLDLGPLGQLL</sequence>
<dbReference type="GO" id="GO:0031412">
    <property type="term" value="P:gas vesicle organization"/>
    <property type="evidence" value="ECO:0007669"/>
    <property type="project" value="InterPro"/>
</dbReference>
<comment type="subcellular location">
    <subcellularLocation>
        <location evidence="2">Gas vesicle</location>
    </subcellularLocation>
</comment>
<name>A0A853I213_9GAMM</name>
<protein>
    <submittedName>
        <fullName evidence="4">Gas vesicle protein K</fullName>
    </submittedName>
</protein>
<dbReference type="EMBL" id="JACCKB010000005">
    <property type="protein sequence ID" value="NYZ65502.1"/>
    <property type="molecule type" value="Genomic_DNA"/>
</dbReference>
<evidence type="ECO:0000256" key="1">
    <source>
        <dbReference type="ARBA" id="ARBA00022987"/>
    </source>
</evidence>
<dbReference type="RefSeq" id="WP_180567530.1">
    <property type="nucleotide sequence ID" value="NZ_JACCKB010000005.1"/>
</dbReference>
<organism evidence="4 5">
    <name type="scientific">Spartinivicinus marinus</name>
    <dbReference type="NCBI Taxonomy" id="2994442"/>
    <lineage>
        <taxon>Bacteria</taxon>
        <taxon>Pseudomonadati</taxon>
        <taxon>Pseudomonadota</taxon>
        <taxon>Gammaproteobacteria</taxon>
        <taxon>Oceanospirillales</taxon>
        <taxon>Zooshikellaceae</taxon>
        <taxon>Spartinivicinus</taxon>
    </lineage>
</organism>
<evidence type="ECO:0000256" key="3">
    <source>
        <dbReference type="ARBA" id="ARBA00035659"/>
    </source>
</evidence>
<evidence type="ECO:0000256" key="2">
    <source>
        <dbReference type="ARBA" id="ARBA00035108"/>
    </source>
</evidence>
<proteinExistence type="inferred from homology"/>
<dbReference type="Proteomes" id="UP000569732">
    <property type="component" value="Unassembled WGS sequence"/>
</dbReference>
<dbReference type="InterPro" id="IPR007805">
    <property type="entry name" value="GvpK"/>
</dbReference>
<accession>A0A853I213</accession>
<keyword evidence="5" id="KW-1185">Reference proteome</keyword>